<accession>A0A1M7DQ49</accession>
<dbReference type="OrthoDB" id="9840875at2"/>
<reference evidence="1 2" key="1">
    <citation type="submission" date="2016-11" db="EMBL/GenBank/DDBJ databases">
        <authorList>
            <person name="Jaros S."/>
            <person name="Januszkiewicz K."/>
            <person name="Wedrychowicz H."/>
        </authorList>
    </citation>
    <scope>NUCLEOTIDE SEQUENCE [LARGE SCALE GENOMIC DNA]</scope>
    <source>
        <strain evidence="1 2">DSM 27406</strain>
    </source>
</reference>
<dbReference type="Proteomes" id="UP000184420">
    <property type="component" value="Unassembled WGS sequence"/>
</dbReference>
<dbReference type="RefSeq" id="WP_073081637.1">
    <property type="nucleotide sequence ID" value="NZ_FRBL01000005.1"/>
</dbReference>
<name>A0A1M7DQ49_9BACT</name>
<protein>
    <submittedName>
        <fullName evidence="1">Uncharacterized protein</fullName>
    </submittedName>
</protein>
<dbReference type="EMBL" id="FRBL01000005">
    <property type="protein sequence ID" value="SHL81503.1"/>
    <property type="molecule type" value="Genomic_DNA"/>
</dbReference>
<proteinExistence type="predicted"/>
<sequence length="95" mass="10769">MEISYFEAIFDSLYHGPQDLQPALAAMKEAGASQIKTVMVLIRKLGLTLPEADDVILEAEAWKDEREATLRLRNGFWEVCNGEDEIEEDQDKLQA</sequence>
<evidence type="ECO:0000313" key="2">
    <source>
        <dbReference type="Proteomes" id="UP000184420"/>
    </source>
</evidence>
<gene>
    <name evidence="1" type="ORF">SAMN05444266_10584</name>
</gene>
<organism evidence="1 2">
    <name type="scientific">Chitinophaga jiangningensis</name>
    <dbReference type="NCBI Taxonomy" id="1419482"/>
    <lineage>
        <taxon>Bacteria</taxon>
        <taxon>Pseudomonadati</taxon>
        <taxon>Bacteroidota</taxon>
        <taxon>Chitinophagia</taxon>
        <taxon>Chitinophagales</taxon>
        <taxon>Chitinophagaceae</taxon>
        <taxon>Chitinophaga</taxon>
    </lineage>
</organism>
<dbReference type="AlphaFoldDB" id="A0A1M7DQ49"/>
<evidence type="ECO:0000313" key="1">
    <source>
        <dbReference type="EMBL" id="SHL81503.1"/>
    </source>
</evidence>
<keyword evidence="2" id="KW-1185">Reference proteome</keyword>
<dbReference type="STRING" id="1419482.SAMN05444266_10584"/>